<evidence type="ECO:0000256" key="2">
    <source>
        <dbReference type="SAM" id="Phobius"/>
    </source>
</evidence>
<proteinExistence type="predicted"/>
<dbReference type="AlphaFoldDB" id="A0A6L9QIT4"/>
<keyword evidence="2" id="KW-1133">Transmembrane helix</keyword>
<comment type="caution">
    <text evidence="3">The sequence shown here is derived from an EMBL/GenBank/DDBJ whole genome shotgun (WGS) entry which is preliminary data.</text>
</comment>
<evidence type="ECO:0000313" key="3">
    <source>
        <dbReference type="EMBL" id="NEA24936.1"/>
    </source>
</evidence>
<accession>A0A6L9QIT4</accession>
<dbReference type="Proteomes" id="UP000475532">
    <property type="component" value="Unassembled WGS sequence"/>
</dbReference>
<dbReference type="RefSeq" id="WP_163058453.1">
    <property type="nucleotide sequence ID" value="NZ_JAAGLI010000535.1"/>
</dbReference>
<reference evidence="3 4" key="1">
    <citation type="submission" date="2020-01" db="EMBL/GenBank/DDBJ databases">
        <title>Insect and environment-associated Actinomycetes.</title>
        <authorList>
            <person name="Currrie C."/>
            <person name="Chevrette M."/>
            <person name="Carlson C."/>
            <person name="Stubbendieck R."/>
            <person name="Wendt-Pienkowski E."/>
        </authorList>
    </citation>
    <scope>NUCLEOTIDE SEQUENCE [LARGE SCALE GENOMIC DNA]</scope>
    <source>
        <strain evidence="3 4">SID10258</strain>
    </source>
</reference>
<keyword evidence="2" id="KW-0472">Membrane</keyword>
<organism evidence="3 4">
    <name type="scientific">Actinomadura bangladeshensis</name>
    <dbReference type="NCBI Taxonomy" id="453573"/>
    <lineage>
        <taxon>Bacteria</taxon>
        <taxon>Bacillati</taxon>
        <taxon>Actinomycetota</taxon>
        <taxon>Actinomycetes</taxon>
        <taxon>Streptosporangiales</taxon>
        <taxon>Thermomonosporaceae</taxon>
        <taxon>Actinomadura</taxon>
    </lineage>
</organism>
<feature type="compositionally biased region" description="Basic residues" evidence="1">
    <location>
        <begin position="121"/>
        <end position="142"/>
    </location>
</feature>
<name>A0A6L9QIT4_9ACTN</name>
<feature type="transmembrane region" description="Helical" evidence="2">
    <location>
        <begin position="20"/>
        <end position="43"/>
    </location>
</feature>
<evidence type="ECO:0000256" key="1">
    <source>
        <dbReference type="SAM" id="MobiDB-lite"/>
    </source>
</evidence>
<dbReference type="EMBL" id="JAAGLI010000535">
    <property type="protein sequence ID" value="NEA24936.1"/>
    <property type="molecule type" value="Genomic_DNA"/>
</dbReference>
<feature type="region of interest" description="Disordered" evidence="1">
    <location>
        <begin position="46"/>
        <end position="142"/>
    </location>
</feature>
<evidence type="ECO:0000313" key="4">
    <source>
        <dbReference type="Proteomes" id="UP000475532"/>
    </source>
</evidence>
<gene>
    <name evidence="3" type="ORF">G3I70_20950</name>
</gene>
<keyword evidence="2" id="KW-0812">Transmembrane</keyword>
<feature type="compositionally biased region" description="Basic and acidic residues" evidence="1">
    <location>
        <begin position="75"/>
        <end position="115"/>
    </location>
</feature>
<protein>
    <submittedName>
        <fullName evidence="3">Uncharacterized protein</fullName>
    </submittedName>
</protein>
<sequence length="142" mass="15624">MLAEFPDPSVPPGGVGDRWFLYIGPAVIFLAVIFWVALTLAASRIRPRSRHPMGGLPNRGPVQGGVIAGSPSQRSRRDPAPSVTHREVMAHIEQARRDEEAAREEARGGRGERSGRTSAGTRRKPRKRQGPLGRAKHRKPRN</sequence>